<feature type="compositionally biased region" description="Low complexity" evidence="1">
    <location>
        <begin position="293"/>
        <end position="318"/>
    </location>
</feature>
<comment type="caution">
    <text evidence="3">The sequence shown here is derived from an EMBL/GenBank/DDBJ whole genome shotgun (WGS) entry which is preliminary data.</text>
</comment>
<dbReference type="RefSeq" id="XP_035320277.1">
    <property type="nucleotide sequence ID" value="XM_035464013.1"/>
</dbReference>
<proteinExistence type="predicted"/>
<dbReference type="PANTHER" id="PTHR28065:SF1">
    <property type="entry name" value="DUF4050 DOMAIN-CONTAINING PROTEIN"/>
    <property type="match status" value="1"/>
</dbReference>
<dbReference type="Proteomes" id="UP000749293">
    <property type="component" value="Unassembled WGS sequence"/>
</dbReference>
<dbReference type="OrthoDB" id="5422958at2759"/>
<feature type="domain" description="Gag1-like clamp" evidence="2">
    <location>
        <begin position="173"/>
        <end position="390"/>
    </location>
</feature>
<evidence type="ECO:0000256" key="1">
    <source>
        <dbReference type="SAM" id="MobiDB-lite"/>
    </source>
</evidence>
<dbReference type="AlphaFoldDB" id="A0A9P5D3B6"/>
<name>A0A9P5D3B6_9HYPO</name>
<evidence type="ECO:0000259" key="2">
    <source>
        <dbReference type="Pfam" id="PF13259"/>
    </source>
</evidence>
<dbReference type="InterPro" id="IPR025124">
    <property type="entry name" value="Gag1-like_clamp"/>
</dbReference>
<feature type="compositionally biased region" description="Acidic residues" evidence="1">
    <location>
        <begin position="117"/>
        <end position="127"/>
    </location>
</feature>
<feature type="region of interest" description="Disordered" evidence="1">
    <location>
        <begin position="235"/>
        <end position="322"/>
    </location>
</feature>
<organism evidence="3 4">
    <name type="scientific">Geosmithia morbida</name>
    <dbReference type="NCBI Taxonomy" id="1094350"/>
    <lineage>
        <taxon>Eukaryota</taxon>
        <taxon>Fungi</taxon>
        <taxon>Dikarya</taxon>
        <taxon>Ascomycota</taxon>
        <taxon>Pezizomycotina</taxon>
        <taxon>Sordariomycetes</taxon>
        <taxon>Hypocreomycetidae</taxon>
        <taxon>Hypocreales</taxon>
        <taxon>Bionectriaceae</taxon>
        <taxon>Geosmithia</taxon>
    </lineage>
</organism>
<feature type="compositionally biased region" description="Pro residues" evidence="1">
    <location>
        <begin position="242"/>
        <end position="252"/>
    </location>
</feature>
<feature type="region of interest" description="Disordered" evidence="1">
    <location>
        <begin position="74"/>
        <end position="136"/>
    </location>
</feature>
<dbReference type="GeneID" id="55968263"/>
<feature type="compositionally biased region" description="Basic and acidic residues" evidence="1">
    <location>
        <begin position="86"/>
        <end position="99"/>
    </location>
</feature>
<gene>
    <name evidence="3" type="ORF">GMORB2_2033</name>
</gene>
<sequence length="482" mass="51766">MFYKNRRSPISLLRHHNPQPCVQLPLDSPDWNSEEHADLVSRDRVKVKEAVRRYLQEKVRDDWVFGWPLEPVPADESSKPSVASAHHHDEKSSADAVDRDDGDDEPAVETDKGYHVDDDDDDGDGDDAQSTYSLVSDIPPHYRALEEWDSDVAVDNEPSPIPKNEHPVSYAHLTREERRALKRRDLRSDMEWNRGLACFEARRIAWTQARTVRLRPSTNVNTASMTCKTESVNPASVAAAAAPPPPSQPPASPQRSSTRLFFFRRRSTSPTSPAAAVAGGSESSPPPAATDESASATEIPAPSSPTAASRSTAGAAAAVDESSLPVETVVPLAPPILPPTNPLRASIVPANYLQLYDKVIANSMQPSCPVNLSDMVASCITGWKRDGEWPPRSAPAEQLGGRTRRYGAGRRAAIAITSNTGNDGGDGATGGVGVDGRRRSITALLGPGGARETGTGKGVRQSISKVLGLSLTVSPFSGDGYH</sequence>
<evidence type="ECO:0000313" key="3">
    <source>
        <dbReference type="EMBL" id="KAF4121625.1"/>
    </source>
</evidence>
<dbReference type="InterPro" id="IPR053274">
    <property type="entry name" value="Fluconazole_resistance"/>
</dbReference>
<accession>A0A9P5D3B6</accession>
<dbReference type="EMBL" id="JAANYQ010000012">
    <property type="protein sequence ID" value="KAF4121625.1"/>
    <property type="molecule type" value="Genomic_DNA"/>
</dbReference>
<protein>
    <recommendedName>
        <fullName evidence="2">Gag1-like clamp domain-containing protein</fullName>
    </recommendedName>
</protein>
<evidence type="ECO:0000313" key="4">
    <source>
        <dbReference type="Proteomes" id="UP000749293"/>
    </source>
</evidence>
<reference evidence="3" key="1">
    <citation type="submission" date="2020-03" db="EMBL/GenBank/DDBJ databases">
        <title>Site-based positive gene gene selection in Geosmithia morbida across the United States reveals a broad range of putative effectors and factors for local host and environmental adapation.</title>
        <authorList>
            <person name="Onufrak A."/>
            <person name="Murdoch R.W."/>
            <person name="Gazis R."/>
            <person name="Huff M."/>
            <person name="Staton M."/>
            <person name="Klingeman W."/>
            <person name="Hadziabdic D."/>
        </authorList>
    </citation>
    <scope>NUCLEOTIDE SEQUENCE</scope>
    <source>
        <strain evidence="3">1262</strain>
    </source>
</reference>
<keyword evidence="4" id="KW-1185">Reference proteome</keyword>
<dbReference type="PANTHER" id="PTHR28065">
    <property type="entry name" value="FREQUENIN"/>
    <property type="match status" value="1"/>
</dbReference>
<dbReference type="Pfam" id="PF13259">
    <property type="entry name" value="clamp_Gag1-like"/>
    <property type="match status" value="1"/>
</dbReference>